<organism evidence="8 9">
    <name type="scientific">Paraburkholderia polaris</name>
    <dbReference type="NCBI Taxonomy" id="2728848"/>
    <lineage>
        <taxon>Bacteria</taxon>
        <taxon>Pseudomonadati</taxon>
        <taxon>Pseudomonadota</taxon>
        <taxon>Betaproteobacteria</taxon>
        <taxon>Burkholderiales</taxon>
        <taxon>Burkholderiaceae</taxon>
        <taxon>Paraburkholderia</taxon>
    </lineage>
</organism>
<feature type="binding site" evidence="4">
    <location>
        <begin position="159"/>
        <end position="161"/>
    </location>
    <ligand>
        <name>NAD(+)</name>
        <dbReference type="ChEBI" id="CHEBI:57540"/>
    </ligand>
</feature>
<feature type="binding site" evidence="4">
    <location>
        <position position="386"/>
    </location>
    <ligand>
        <name>NAD(+)</name>
        <dbReference type="ChEBI" id="CHEBI:57540"/>
    </ligand>
</feature>
<dbReference type="InterPro" id="IPR051020">
    <property type="entry name" value="ALDH-related_metabolic_enz"/>
</dbReference>
<reference evidence="8 9" key="1">
    <citation type="submission" date="2020-04" db="EMBL/GenBank/DDBJ databases">
        <title>Paraburkholderia sp. RP-4-7 isolated from soil.</title>
        <authorList>
            <person name="Dahal R.H."/>
        </authorList>
    </citation>
    <scope>NUCLEOTIDE SEQUENCE [LARGE SCALE GENOMIC DNA]</scope>
    <source>
        <strain evidence="8 9">RP-4-7</strain>
    </source>
</reference>
<name>A0A848IKR8_9BURK</name>
<dbReference type="GO" id="GO:0008911">
    <property type="term" value="F:lactaldehyde dehydrogenase (NAD+) activity"/>
    <property type="evidence" value="ECO:0007669"/>
    <property type="project" value="TreeGrafter"/>
</dbReference>
<comment type="similarity">
    <text evidence="1 6">Belongs to the aldehyde dehydrogenase family.</text>
</comment>
<dbReference type="InterPro" id="IPR017656">
    <property type="entry name" value="Put_phosphonoacetaldehyde_DH"/>
</dbReference>
<accession>A0A848IKR8</accession>
<dbReference type="PANTHER" id="PTHR42991">
    <property type="entry name" value="ALDEHYDE DEHYDROGENASE"/>
    <property type="match status" value="1"/>
</dbReference>
<proteinExistence type="inferred from homology"/>
<evidence type="ECO:0000256" key="1">
    <source>
        <dbReference type="ARBA" id="ARBA00009986"/>
    </source>
</evidence>
<dbReference type="AlphaFoldDB" id="A0A848IKR8"/>
<dbReference type="InterPro" id="IPR015590">
    <property type="entry name" value="Aldehyde_DH_dom"/>
</dbReference>
<dbReference type="InterPro" id="IPR016160">
    <property type="entry name" value="Ald_DH_CS_CYS"/>
</dbReference>
<comment type="caution">
    <text evidence="8">The sequence shown here is derived from an EMBL/GenBank/DDBJ whole genome shotgun (WGS) entry which is preliminary data.</text>
</comment>
<keyword evidence="9" id="KW-1185">Reference proteome</keyword>
<gene>
    <name evidence="8" type="primary">phnY</name>
    <name evidence="8" type="ORF">HHL24_26330</name>
</gene>
<dbReference type="InterPro" id="IPR016163">
    <property type="entry name" value="Ald_DH_C"/>
</dbReference>
<dbReference type="RefSeq" id="WP_169488278.1">
    <property type="nucleotide sequence ID" value="NZ_JABBGJ010000030.1"/>
</dbReference>
<evidence type="ECO:0000256" key="5">
    <source>
        <dbReference type="PROSITE-ProRule" id="PRU10007"/>
    </source>
</evidence>
<evidence type="ECO:0000256" key="2">
    <source>
        <dbReference type="ARBA" id="ARBA00023002"/>
    </source>
</evidence>
<evidence type="ECO:0000313" key="9">
    <source>
        <dbReference type="Proteomes" id="UP000544134"/>
    </source>
</evidence>
<dbReference type="Pfam" id="PF00171">
    <property type="entry name" value="Aldedh"/>
    <property type="match status" value="1"/>
</dbReference>
<dbReference type="PANTHER" id="PTHR42991:SF1">
    <property type="entry name" value="ALDEHYDE DEHYDROGENASE"/>
    <property type="match status" value="1"/>
</dbReference>
<dbReference type="PROSITE" id="PS00070">
    <property type="entry name" value="ALDEHYDE_DEHYDR_CYS"/>
    <property type="match status" value="1"/>
</dbReference>
<dbReference type="PROSITE" id="PS00687">
    <property type="entry name" value="ALDEHYDE_DEHYDR_GLU"/>
    <property type="match status" value="1"/>
</dbReference>
<keyword evidence="4" id="KW-0520">NAD</keyword>
<dbReference type="Gene3D" id="3.40.605.10">
    <property type="entry name" value="Aldehyde Dehydrogenase, Chain A, domain 1"/>
    <property type="match status" value="1"/>
</dbReference>
<sequence>MNSIAKVWPSPQVRHEALRIGGEQIRRAEIIEVFNPYTNELVGTVPKATLADVRHAFAWAHQYRARLTRYERSQILLRAADMVRRRTEEIADLITAESGLCKKDSLYEAGRVADVMTFGANEALKDDGQVFSCDLTPHGKKRRVYTQRDPLLGVISAITPFNHPMNQVAHKIVPSIATNNRIVVKPSEKVPLSTYLLADILYAAGLPQEMLQVITGDPKDIADELITNEHVDLITFTGGVQIGKYIASKMGYRRAVLELGGNDPIIVMEDADLEEASTLAVSGSYKNSGQRCTAVKRILVHEAVADRFVDLLVQKSRAIRYGDPADPATDMGTVIDEAAAKFFEAQVNDAISRGATLLLGNLREGALYSPTVLDHVTPDMPLVKYETFGPVSPVIRFRDIDDAIRISNSTDYGLSSSVCTNRLDHITRFIAELQVGSVNVREVPGYRLELTPFGGIKNSGLGYKEGVQEAMKSFTNVKTYSLPWD</sequence>
<dbReference type="NCBIfam" id="TIGR03250">
    <property type="entry name" value="PhnAcAld_DH"/>
    <property type="match status" value="1"/>
</dbReference>
<evidence type="ECO:0000313" key="8">
    <source>
        <dbReference type="EMBL" id="NMM01446.1"/>
    </source>
</evidence>
<feature type="binding site" evidence="4">
    <location>
        <begin position="185"/>
        <end position="188"/>
    </location>
    <ligand>
        <name>NAD(+)</name>
        <dbReference type="ChEBI" id="CHEBI:57540"/>
    </ligand>
</feature>
<dbReference type="SUPFAM" id="SSF53720">
    <property type="entry name" value="ALDH-like"/>
    <property type="match status" value="1"/>
</dbReference>
<keyword evidence="2 6" id="KW-0560">Oxidoreductase</keyword>
<feature type="active site" description="Nucleophile" evidence="3">
    <location>
        <position position="292"/>
    </location>
</feature>
<dbReference type="Proteomes" id="UP000544134">
    <property type="component" value="Unassembled WGS sequence"/>
</dbReference>
<dbReference type="InterPro" id="IPR016161">
    <property type="entry name" value="Ald_DH/histidinol_DH"/>
</dbReference>
<protein>
    <submittedName>
        <fullName evidence="8">Phosphonoacetaldehyde dehydrogenase</fullName>
    </submittedName>
</protein>
<dbReference type="InterPro" id="IPR029510">
    <property type="entry name" value="Ald_DH_CS_GLU"/>
</dbReference>
<evidence type="ECO:0000256" key="3">
    <source>
        <dbReference type="PIRSR" id="PIRSR617656-1"/>
    </source>
</evidence>
<evidence type="ECO:0000256" key="4">
    <source>
        <dbReference type="PIRSR" id="PIRSR617656-3"/>
    </source>
</evidence>
<evidence type="ECO:0000256" key="6">
    <source>
        <dbReference type="RuleBase" id="RU003345"/>
    </source>
</evidence>
<feature type="binding site" evidence="4">
    <location>
        <position position="239"/>
    </location>
    <ligand>
        <name>NAD(+)</name>
        <dbReference type="ChEBI" id="CHEBI:57540"/>
    </ligand>
</feature>
<dbReference type="EMBL" id="JABBGJ010000030">
    <property type="protein sequence ID" value="NMM01446.1"/>
    <property type="molecule type" value="Genomic_DNA"/>
</dbReference>
<dbReference type="Gene3D" id="3.40.309.10">
    <property type="entry name" value="Aldehyde Dehydrogenase, Chain A, domain 2"/>
    <property type="match status" value="1"/>
</dbReference>
<feature type="active site" evidence="5">
    <location>
        <position position="258"/>
    </location>
</feature>
<feature type="active site" description="Proton donor/acceptor" evidence="3">
    <location>
        <position position="258"/>
    </location>
</feature>
<evidence type="ECO:0000259" key="7">
    <source>
        <dbReference type="Pfam" id="PF00171"/>
    </source>
</evidence>
<dbReference type="CDD" id="cd07146">
    <property type="entry name" value="ALDH_PhpJ"/>
    <property type="match status" value="1"/>
</dbReference>
<feature type="domain" description="Aldehyde dehydrogenase" evidence="7">
    <location>
        <begin position="29"/>
        <end position="479"/>
    </location>
</feature>
<dbReference type="InterPro" id="IPR016162">
    <property type="entry name" value="Ald_DH_N"/>
</dbReference>